<dbReference type="Pfam" id="PF16916">
    <property type="entry name" value="ZT_dimer"/>
    <property type="match status" value="1"/>
</dbReference>
<evidence type="ECO:0000256" key="5">
    <source>
        <dbReference type="ARBA" id="ARBA00022906"/>
    </source>
</evidence>
<keyword evidence="8 10" id="KW-0472">Membrane</keyword>
<dbReference type="InterPro" id="IPR002524">
    <property type="entry name" value="Cation_efflux"/>
</dbReference>
<organism evidence="13">
    <name type="scientific">Trypanosoma vivax (strain Y486)</name>
    <dbReference type="NCBI Taxonomy" id="1055687"/>
    <lineage>
        <taxon>Eukaryota</taxon>
        <taxon>Discoba</taxon>
        <taxon>Euglenozoa</taxon>
        <taxon>Kinetoplastea</taxon>
        <taxon>Metakinetoplastina</taxon>
        <taxon>Trypanosomatida</taxon>
        <taxon>Trypanosomatidae</taxon>
        <taxon>Trypanosoma</taxon>
        <taxon>Duttonella</taxon>
    </lineage>
</organism>
<evidence type="ECO:0000256" key="2">
    <source>
        <dbReference type="ARBA" id="ARBA00008873"/>
    </source>
</evidence>
<gene>
    <name evidence="13" type="ORF">TVY486_0404310</name>
</gene>
<evidence type="ECO:0000256" key="10">
    <source>
        <dbReference type="SAM" id="Phobius"/>
    </source>
</evidence>
<dbReference type="GO" id="GO:0005385">
    <property type="term" value="F:zinc ion transmembrane transporter activity"/>
    <property type="evidence" value="ECO:0007669"/>
    <property type="project" value="TreeGrafter"/>
</dbReference>
<evidence type="ECO:0000256" key="3">
    <source>
        <dbReference type="ARBA" id="ARBA00022448"/>
    </source>
</evidence>
<dbReference type="InterPro" id="IPR027470">
    <property type="entry name" value="Cation_efflux_CTD"/>
</dbReference>
<sequence length="435" mass="46691">MGGKEEELPLASGAKHIGYSSVSDVAGAQVFILESEGSLNEGVISETERRRRWEVKLLSAALMFCLIFMFVEFACGVFAHSLALLTDASHLLIDVGAYALSIVSLKAASKSSCGKYSYGWHRAEVIGTLVSVFSIWALVAWISIEGFSRSWKVIRCSRVHGAVDLSSNQSSNWKDDAFEGLSPGMCEGIDSPVMLLVGILGMLVNVVCAMILYFGGSHGHSHFGGSHNHSHGEDEHSHEHGHSHDDAQSAQIGHGTACSSKNLKQSGQGFAVHAALLHALGDCVQSLGVIAAGAFIYMANQRAFGTPSNPHSIYNLADPLCSLLFAVITLNMTRPLIGDLLRILMEGTPPGINYEELKNVLLCIDGVVSVHDLHVWSLSSDYMALSVHLVADNKEETLREAQRLCAAFGIEHTTIQVDAVEDGANRCCTPCTVSA</sequence>
<dbReference type="PANTHER" id="PTHR11562">
    <property type="entry name" value="CATION EFFLUX PROTEIN/ ZINC TRANSPORTER"/>
    <property type="match status" value="1"/>
</dbReference>
<keyword evidence="5" id="KW-0862">Zinc</keyword>
<feature type="compositionally biased region" description="Basic and acidic residues" evidence="9">
    <location>
        <begin position="230"/>
        <end position="247"/>
    </location>
</feature>
<feature type="transmembrane region" description="Helical" evidence="10">
    <location>
        <begin position="270"/>
        <end position="299"/>
    </location>
</feature>
<evidence type="ECO:0000313" key="13">
    <source>
        <dbReference type="EMBL" id="CCC47763.1"/>
    </source>
</evidence>
<feature type="domain" description="Cation efflux protein transmembrane" evidence="11">
    <location>
        <begin position="60"/>
        <end position="345"/>
    </location>
</feature>
<dbReference type="InterPro" id="IPR036837">
    <property type="entry name" value="Cation_efflux_CTD_sf"/>
</dbReference>
<dbReference type="OMA" id="FHLMEQG"/>
<dbReference type="AlphaFoldDB" id="G0TUX6"/>
<feature type="region of interest" description="Disordered" evidence="9">
    <location>
        <begin position="224"/>
        <end position="251"/>
    </location>
</feature>
<evidence type="ECO:0000259" key="12">
    <source>
        <dbReference type="Pfam" id="PF16916"/>
    </source>
</evidence>
<dbReference type="InterPro" id="IPR050681">
    <property type="entry name" value="CDF/SLC30A"/>
</dbReference>
<evidence type="ECO:0000256" key="8">
    <source>
        <dbReference type="ARBA" id="ARBA00023136"/>
    </source>
</evidence>
<keyword evidence="6 10" id="KW-1133">Transmembrane helix</keyword>
<dbReference type="SUPFAM" id="SSF161111">
    <property type="entry name" value="Cation efflux protein transmembrane domain-like"/>
    <property type="match status" value="1"/>
</dbReference>
<keyword evidence="7" id="KW-0406">Ion transport</keyword>
<feature type="transmembrane region" description="Helical" evidence="10">
    <location>
        <begin position="193"/>
        <end position="214"/>
    </location>
</feature>
<dbReference type="Gene3D" id="1.20.1510.10">
    <property type="entry name" value="Cation efflux protein transmembrane domain"/>
    <property type="match status" value="1"/>
</dbReference>
<keyword evidence="4 10" id="KW-0812">Transmembrane</keyword>
<dbReference type="NCBIfam" id="TIGR01297">
    <property type="entry name" value="CDF"/>
    <property type="match status" value="1"/>
</dbReference>
<reference evidence="13" key="1">
    <citation type="journal article" date="2012" name="Proc. Natl. Acad. Sci. U.S.A.">
        <title>Antigenic diversity is generated by distinct evolutionary mechanisms in African trypanosome species.</title>
        <authorList>
            <person name="Jackson A.P."/>
            <person name="Berry A."/>
            <person name="Aslett M."/>
            <person name="Allison H.C."/>
            <person name="Burton P."/>
            <person name="Vavrova-Anderson J."/>
            <person name="Brown R."/>
            <person name="Browne H."/>
            <person name="Corton N."/>
            <person name="Hauser H."/>
            <person name="Gamble J."/>
            <person name="Gilderthorp R."/>
            <person name="Marcello L."/>
            <person name="McQuillan J."/>
            <person name="Otto T.D."/>
            <person name="Quail M.A."/>
            <person name="Sanders M.J."/>
            <person name="van Tonder A."/>
            <person name="Ginger M.L."/>
            <person name="Field M.C."/>
            <person name="Barry J.D."/>
            <person name="Hertz-Fowler C."/>
            <person name="Berriman M."/>
        </authorList>
    </citation>
    <scope>NUCLEOTIDE SEQUENCE</scope>
    <source>
        <strain evidence="13">Y486</strain>
    </source>
</reference>
<evidence type="ECO:0000256" key="1">
    <source>
        <dbReference type="ARBA" id="ARBA00004141"/>
    </source>
</evidence>
<dbReference type="InterPro" id="IPR027469">
    <property type="entry name" value="Cation_efflux_TMD_sf"/>
</dbReference>
<proteinExistence type="inferred from homology"/>
<dbReference type="PANTHER" id="PTHR11562:SF17">
    <property type="entry name" value="RE54080P-RELATED"/>
    <property type="match status" value="1"/>
</dbReference>
<evidence type="ECO:0000256" key="9">
    <source>
        <dbReference type="SAM" id="MobiDB-lite"/>
    </source>
</evidence>
<accession>G0TUX6</accession>
<dbReference type="VEuPathDB" id="TriTrypDB:TvY486_0404310"/>
<dbReference type="EMBL" id="HE573020">
    <property type="protein sequence ID" value="CCC47763.1"/>
    <property type="molecule type" value="Genomic_DNA"/>
</dbReference>
<comment type="subcellular location">
    <subcellularLocation>
        <location evidence="1">Membrane</location>
        <topology evidence="1">Multi-pass membrane protein</topology>
    </subcellularLocation>
</comment>
<comment type="similarity">
    <text evidence="2">Belongs to the cation diffusion facilitator (CDF) transporter (TC 2.A.4) family. SLC30A subfamily.</text>
</comment>
<keyword evidence="3" id="KW-0813">Transport</keyword>
<dbReference type="GO" id="GO:0005886">
    <property type="term" value="C:plasma membrane"/>
    <property type="evidence" value="ECO:0007669"/>
    <property type="project" value="TreeGrafter"/>
</dbReference>
<feature type="transmembrane region" description="Helical" evidence="10">
    <location>
        <begin position="125"/>
        <end position="144"/>
    </location>
</feature>
<dbReference type="SUPFAM" id="SSF160240">
    <property type="entry name" value="Cation efflux protein cytoplasmic domain-like"/>
    <property type="match status" value="1"/>
</dbReference>
<feature type="domain" description="Cation efflux protein cytoplasmic" evidence="12">
    <location>
        <begin position="349"/>
        <end position="418"/>
    </location>
</feature>
<feature type="transmembrane region" description="Helical" evidence="10">
    <location>
        <begin position="57"/>
        <end position="82"/>
    </location>
</feature>
<evidence type="ECO:0000256" key="6">
    <source>
        <dbReference type="ARBA" id="ARBA00022989"/>
    </source>
</evidence>
<evidence type="ECO:0000256" key="7">
    <source>
        <dbReference type="ARBA" id="ARBA00023065"/>
    </source>
</evidence>
<keyword evidence="5" id="KW-0864">Zinc transport</keyword>
<dbReference type="InterPro" id="IPR058533">
    <property type="entry name" value="Cation_efflux_TM"/>
</dbReference>
<dbReference type="Pfam" id="PF01545">
    <property type="entry name" value="Cation_efflux"/>
    <property type="match status" value="1"/>
</dbReference>
<protein>
    <submittedName>
        <fullName evidence="13">Putative metal-ion transporter</fullName>
    </submittedName>
</protein>
<evidence type="ECO:0000259" key="11">
    <source>
        <dbReference type="Pfam" id="PF01545"/>
    </source>
</evidence>
<name>G0TUX6_TRYVY</name>
<evidence type="ECO:0000256" key="4">
    <source>
        <dbReference type="ARBA" id="ARBA00022692"/>
    </source>
</evidence>